<gene>
    <name evidence="2" type="ORF">AVEN_195354_1</name>
</gene>
<dbReference type="AlphaFoldDB" id="A0A4Y2DHH0"/>
<organism evidence="2 3">
    <name type="scientific">Araneus ventricosus</name>
    <name type="common">Orbweaver spider</name>
    <name type="synonym">Epeira ventricosa</name>
    <dbReference type="NCBI Taxonomy" id="182803"/>
    <lineage>
        <taxon>Eukaryota</taxon>
        <taxon>Metazoa</taxon>
        <taxon>Ecdysozoa</taxon>
        <taxon>Arthropoda</taxon>
        <taxon>Chelicerata</taxon>
        <taxon>Arachnida</taxon>
        <taxon>Araneae</taxon>
        <taxon>Araneomorphae</taxon>
        <taxon>Entelegynae</taxon>
        <taxon>Araneoidea</taxon>
        <taxon>Araneidae</taxon>
        <taxon>Araneus</taxon>
    </lineage>
</organism>
<feature type="compositionally biased region" description="Basic and acidic residues" evidence="1">
    <location>
        <begin position="8"/>
        <end position="20"/>
    </location>
</feature>
<keyword evidence="3" id="KW-1185">Reference proteome</keyword>
<comment type="caution">
    <text evidence="2">The sequence shown here is derived from an EMBL/GenBank/DDBJ whole genome shotgun (WGS) entry which is preliminary data.</text>
</comment>
<evidence type="ECO:0000313" key="3">
    <source>
        <dbReference type="Proteomes" id="UP000499080"/>
    </source>
</evidence>
<evidence type="ECO:0000313" key="2">
    <source>
        <dbReference type="EMBL" id="GBM16240.1"/>
    </source>
</evidence>
<name>A0A4Y2DHH0_ARAVE</name>
<sequence>MSTPSLKQQKEPKKPERETGYQADHDYFSFHINCGSKSNVPSCCQCSKNFTTFTGRISYLGGHGGGVETEVKKTRRTATTLWCQNASDNSIKYLENHGGLLTDSPMWKRPYLITVLIQEYKSRYVAGIFLLEAFISTVEWIPYDKKERVKHGDLTRGSPQCTMQFNLPMWVELIYPEPSYAPPVVNPQHRYTRDWTKESMYKESCEEVIFRQTCSFMEWTPNYPA</sequence>
<accession>A0A4Y2DHH0</accession>
<reference evidence="2 3" key="1">
    <citation type="journal article" date="2019" name="Sci. Rep.">
        <title>Orb-weaving spider Araneus ventricosus genome elucidates the spidroin gene catalogue.</title>
        <authorList>
            <person name="Kono N."/>
            <person name="Nakamura H."/>
            <person name="Ohtoshi R."/>
            <person name="Moran D.A.P."/>
            <person name="Shinohara A."/>
            <person name="Yoshida Y."/>
            <person name="Fujiwara M."/>
            <person name="Mori M."/>
            <person name="Tomita M."/>
            <person name="Arakawa K."/>
        </authorList>
    </citation>
    <scope>NUCLEOTIDE SEQUENCE [LARGE SCALE GENOMIC DNA]</scope>
</reference>
<proteinExistence type="predicted"/>
<protein>
    <submittedName>
        <fullName evidence="2">Uncharacterized protein</fullName>
    </submittedName>
</protein>
<evidence type="ECO:0000256" key="1">
    <source>
        <dbReference type="SAM" id="MobiDB-lite"/>
    </source>
</evidence>
<dbReference type="EMBL" id="BGPR01000370">
    <property type="protein sequence ID" value="GBM16240.1"/>
    <property type="molecule type" value="Genomic_DNA"/>
</dbReference>
<feature type="region of interest" description="Disordered" evidence="1">
    <location>
        <begin position="1"/>
        <end position="20"/>
    </location>
</feature>
<dbReference type="Proteomes" id="UP000499080">
    <property type="component" value="Unassembled WGS sequence"/>
</dbReference>